<feature type="compositionally biased region" description="Basic and acidic residues" evidence="1">
    <location>
        <begin position="13"/>
        <end position="24"/>
    </location>
</feature>
<keyword evidence="3" id="KW-1185">Reference proteome</keyword>
<organism evidence="2 3">
    <name type="scientific">Araneus ventricosus</name>
    <name type="common">Orbweaver spider</name>
    <name type="synonym">Epeira ventricosa</name>
    <dbReference type="NCBI Taxonomy" id="182803"/>
    <lineage>
        <taxon>Eukaryota</taxon>
        <taxon>Metazoa</taxon>
        <taxon>Ecdysozoa</taxon>
        <taxon>Arthropoda</taxon>
        <taxon>Chelicerata</taxon>
        <taxon>Arachnida</taxon>
        <taxon>Araneae</taxon>
        <taxon>Araneomorphae</taxon>
        <taxon>Entelegynae</taxon>
        <taxon>Araneoidea</taxon>
        <taxon>Araneidae</taxon>
        <taxon>Araneus</taxon>
    </lineage>
</organism>
<accession>A0A4Y2KRA6</accession>
<sequence length="279" mass="32154">MPDLHLKRKRRSHENVDRPKSARVQERVELHVQLESPAADSVGERQCQLTTADRQFAVVGVLGSSKSCQLRAHKACHSEPLSDEIPQTKGELDNTCAKIQKINRCITNELKTCYLKDEELVDDDANWLEWRQANLNVYLPICEKDSDLYSKFLSSMTCIKNILKDSFMEESCESAVDDAFHVLEERLDRRLKGENNTVIDLYENCLSSLLACNCGINLHFRDCGSDARTVVFQMLKSAQDWKRKCPSDIRSEILEWLDYLSSFTRRDIPVKDYLKTNIF</sequence>
<dbReference type="AlphaFoldDB" id="A0A4Y2KRA6"/>
<evidence type="ECO:0000313" key="3">
    <source>
        <dbReference type="Proteomes" id="UP000499080"/>
    </source>
</evidence>
<evidence type="ECO:0000313" key="2">
    <source>
        <dbReference type="EMBL" id="GBN04808.1"/>
    </source>
</evidence>
<protein>
    <submittedName>
        <fullName evidence="2">Uncharacterized protein</fullName>
    </submittedName>
</protein>
<evidence type="ECO:0000256" key="1">
    <source>
        <dbReference type="SAM" id="MobiDB-lite"/>
    </source>
</evidence>
<name>A0A4Y2KRA6_ARAVE</name>
<feature type="region of interest" description="Disordered" evidence="1">
    <location>
        <begin position="1"/>
        <end position="24"/>
    </location>
</feature>
<comment type="caution">
    <text evidence="2">The sequence shown here is derived from an EMBL/GenBank/DDBJ whole genome shotgun (WGS) entry which is preliminary data.</text>
</comment>
<dbReference type="Proteomes" id="UP000499080">
    <property type="component" value="Unassembled WGS sequence"/>
</dbReference>
<dbReference type="EMBL" id="BGPR01004917">
    <property type="protein sequence ID" value="GBN04808.1"/>
    <property type="molecule type" value="Genomic_DNA"/>
</dbReference>
<proteinExistence type="predicted"/>
<reference evidence="2 3" key="1">
    <citation type="journal article" date="2019" name="Sci. Rep.">
        <title>Orb-weaving spider Araneus ventricosus genome elucidates the spidroin gene catalogue.</title>
        <authorList>
            <person name="Kono N."/>
            <person name="Nakamura H."/>
            <person name="Ohtoshi R."/>
            <person name="Moran D.A.P."/>
            <person name="Shinohara A."/>
            <person name="Yoshida Y."/>
            <person name="Fujiwara M."/>
            <person name="Mori M."/>
            <person name="Tomita M."/>
            <person name="Arakawa K."/>
        </authorList>
    </citation>
    <scope>NUCLEOTIDE SEQUENCE [LARGE SCALE GENOMIC DNA]</scope>
</reference>
<gene>
    <name evidence="2" type="ORF">AVEN_270738_1</name>
</gene>
<feature type="compositionally biased region" description="Basic residues" evidence="1">
    <location>
        <begin position="1"/>
        <end position="12"/>
    </location>
</feature>